<dbReference type="PROSITE" id="PS50977">
    <property type="entry name" value="HTH_TETR_2"/>
    <property type="match status" value="1"/>
</dbReference>
<keyword evidence="3" id="KW-0804">Transcription</keyword>
<evidence type="ECO:0000259" key="6">
    <source>
        <dbReference type="PROSITE" id="PS50977"/>
    </source>
</evidence>
<dbReference type="Gene3D" id="1.10.10.60">
    <property type="entry name" value="Homeodomain-like"/>
    <property type="match status" value="1"/>
</dbReference>
<dbReference type="KEGG" id="sesp:BN6_52300"/>
<dbReference type="Pfam" id="PF00440">
    <property type="entry name" value="TetR_N"/>
    <property type="match status" value="1"/>
</dbReference>
<keyword evidence="8" id="KW-1185">Reference proteome</keyword>
<organism evidence="7 8">
    <name type="scientific">Saccharothrix espanaensis (strain ATCC 51144 / DSM 44229 / JCM 9112 / NBRC 15066 / NRRL 15764)</name>
    <dbReference type="NCBI Taxonomy" id="1179773"/>
    <lineage>
        <taxon>Bacteria</taxon>
        <taxon>Bacillati</taxon>
        <taxon>Actinomycetota</taxon>
        <taxon>Actinomycetes</taxon>
        <taxon>Pseudonocardiales</taxon>
        <taxon>Pseudonocardiaceae</taxon>
        <taxon>Saccharothrix</taxon>
    </lineage>
</organism>
<accession>K0JX89</accession>
<evidence type="ECO:0000256" key="4">
    <source>
        <dbReference type="PROSITE-ProRule" id="PRU00335"/>
    </source>
</evidence>
<feature type="compositionally biased region" description="Polar residues" evidence="5">
    <location>
        <begin position="18"/>
        <end position="36"/>
    </location>
</feature>
<dbReference type="InterPro" id="IPR050109">
    <property type="entry name" value="HTH-type_TetR-like_transc_reg"/>
</dbReference>
<sequence>MSMFSYGTRSRHARCNPRSVTTSARTGSRYSSRSRNASITMTTSRYIGSNFRVTLTSWSLQYHGRMTEPTGLRERKKQRTRRALIETAYRLFAQKGYDRTTTAEIAAAAEVSNATFFNHFATKEDLVLTEDGEHILRTGLEVIAERHSGDTALDVLRRAMLRMLAEAEAGLRDPAGELETIRLDLITSVPALRATMLQRAFDAQQQLTAALRQTHTDELDDIDAAALVGGVTGAVLAAGQAALRTGQPLGTAMRRAIDIATGQPK</sequence>
<dbReference type="Gene3D" id="1.10.357.10">
    <property type="entry name" value="Tetracycline Repressor, domain 2"/>
    <property type="match status" value="1"/>
</dbReference>
<dbReference type="InterPro" id="IPR023772">
    <property type="entry name" value="DNA-bd_HTH_TetR-type_CS"/>
</dbReference>
<keyword evidence="1" id="KW-0805">Transcription regulation</keyword>
<dbReference type="Proteomes" id="UP000006281">
    <property type="component" value="Chromosome"/>
</dbReference>
<evidence type="ECO:0000313" key="8">
    <source>
        <dbReference type="Proteomes" id="UP000006281"/>
    </source>
</evidence>
<dbReference type="eggNOG" id="COG1309">
    <property type="taxonomic scope" value="Bacteria"/>
</dbReference>
<dbReference type="InterPro" id="IPR001647">
    <property type="entry name" value="HTH_TetR"/>
</dbReference>
<dbReference type="GO" id="GO:0003700">
    <property type="term" value="F:DNA-binding transcription factor activity"/>
    <property type="evidence" value="ECO:0007669"/>
    <property type="project" value="TreeGrafter"/>
</dbReference>
<protein>
    <recommendedName>
        <fullName evidence="6">HTH tetR-type domain-containing protein</fullName>
    </recommendedName>
</protein>
<evidence type="ECO:0000313" key="7">
    <source>
        <dbReference type="EMBL" id="CCH32495.1"/>
    </source>
</evidence>
<dbReference type="EMBL" id="HE804045">
    <property type="protein sequence ID" value="CCH32495.1"/>
    <property type="molecule type" value="Genomic_DNA"/>
</dbReference>
<feature type="region of interest" description="Disordered" evidence="5">
    <location>
        <begin position="1"/>
        <end position="36"/>
    </location>
</feature>
<dbReference type="HOGENOM" id="CLU_069356_2_2_11"/>
<evidence type="ECO:0000256" key="3">
    <source>
        <dbReference type="ARBA" id="ARBA00023163"/>
    </source>
</evidence>
<dbReference type="PROSITE" id="PS01081">
    <property type="entry name" value="HTH_TETR_1"/>
    <property type="match status" value="1"/>
</dbReference>
<reference evidence="7 8" key="1">
    <citation type="journal article" date="2012" name="BMC Genomics">
        <title>Complete genome sequence of Saccharothrix espanaensis DSM 44229T and comparison to the other completely sequenced Pseudonocardiaceae.</title>
        <authorList>
            <person name="Strobel T."/>
            <person name="Al-Dilaimi A."/>
            <person name="Blom J."/>
            <person name="Gessner A."/>
            <person name="Kalinowski J."/>
            <person name="Luzhetska M."/>
            <person name="Puhler A."/>
            <person name="Szczepanowski R."/>
            <person name="Bechthold A."/>
            <person name="Ruckert C."/>
        </authorList>
    </citation>
    <scope>NUCLEOTIDE SEQUENCE [LARGE SCALE GENOMIC DNA]</scope>
    <source>
        <strain evidence="8">ATCC 51144 / DSM 44229 / JCM 9112 / NBRC 15066 / NRRL 15764</strain>
    </source>
</reference>
<dbReference type="GO" id="GO:0000976">
    <property type="term" value="F:transcription cis-regulatory region binding"/>
    <property type="evidence" value="ECO:0007669"/>
    <property type="project" value="TreeGrafter"/>
</dbReference>
<keyword evidence="2 4" id="KW-0238">DNA-binding</keyword>
<proteinExistence type="predicted"/>
<dbReference type="InterPro" id="IPR009057">
    <property type="entry name" value="Homeodomain-like_sf"/>
</dbReference>
<dbReference type="PANTHER" id="PTHR30055">
    <property type="entry name" value="HTH-TYPE TRANSCRIPTIONAL REGULATOR RUTR"/>
    <property type="match status" value="1"/>
</dbReference>
<dbReference type="SUPFAM" id="SSF46689">
    <property type="entry name" value="Homeodomain-like"/>
    <property type="match status" value="1"/>
</dbReference>
<dbReference type="PATRIC" id="fig|1179773.3.peg.5260"/>
<evidence type="ECO:0000256" key="2">
    <source>
        <dbReference type="ARBA" id="ARBA00023125"/>
    </source>
</evidence>
<evidence type="ECO:0000256" key="1">
    <source>
        <dbReference type="ARBA" id="ARBA00023015"/>
    </source>
</evidence>
<gene>
    <name evidence="7" type="ordered locus">BN6_52300</name>
</gene>
<dbReference type="AlphaFoldDB" id="K0JX89"/>
<feature type="domain" description="HTH tetR-type" evidence="6">
    <location>
        <begin position="78"/>
        <end position="138"/>
    </location>
</feature>
<name>K0JX89_SACES</name>
<dbReference type="PANTHER" id="PTHR30055:SF234">
    <property type="entry name" value="HTH-TYPE TRANSCRIPTIONAL REGULATOR BETI"/>
    <property type="match status" value="1"/>
</dbReference>
<dbReference type="PRINTS" id="PR00455">
    <property type="entry name" value="HTHTETR"/>
</dbReference>
<evidence type="ECO:0000256" key="5">
    <source>
        <dbReference type="SAM" id="MobiDB-lite"/>
    </source>
</evidence>
<feature type="DNA-binding region" description="H-T-H motif" evidence="4">
    <location>
        <begin position="101"/>
        <end position="120"/>
    </location>
</feature>